<evidence type="ECO:0000256" key="5">
    <source>
        <dbReference type="ARBA" id="ARBA00023136"/>
    </source>
</evidence>
<feature type="transmembrane region" description="Helical" evidence="6">
    <location>
        <begin position="43"/>
        <end position="63"/>
    </location>
</feature>
<comment type="similarity">
    <text evidence="2">Belongs to the purine-cytosine permease (2.A.39) family.</text>
</comment>
<sequence length="298" mass="33116">MRISKIKLEVDGVGTGKEALLCNGDLLPTPPSKRTWNKVTYSLFWFAEQASVTSWTVASTGIFLGLSWWERWLCVILGRIVITFFMVMSGRPGMVYKIPFPVIVRSSFGVYGGFWPFFNRNAMTIIWCGVQGITTGNCIYVMLYALTPKMAQIHNPFSSDYSITGGRLVGFAIGWVVTLLLAFVPIKKKLQQGGRLEDLADAGVAAHFPHLVSRRGARRGLHHDQEDSPNNSDLTRNAAKRNDALYTQMIAAPMASIIVSLLGILVTSTSEKIFGRIIWDPTKILEAFLTTSYSAKNR</sequence>
<evidence type="ECO:0000256" key="3">
    <source>
        <dbReference type="ARBA" id="ARBA00022692"/>
    </source>
</evidence>
<dbReference type="Gene3D" id="1.10.4160.10">
    <property type="entry name" value="Hydantoin permease"/>
    <property type="match status" value="2"/>
</dbReference>
<accession>A0AAN6I1F0</accession>
<evidence type="ECO:0000256" key="4">
    <source>
        <dbReference type="ARBA" id="ARBA00022989"/>
    </source>
</evidence>
<keyword evidence="3 6" id="KW-0812">Transmembrane</keyword>
<feature type="transmembrane region" description="Helical" evidence="6">
    <location>
        <begin position="168"/>
        <end position="186"/>
    </location>
</feature>
<keyword evidence="4 6" id="KW-1133">Transmembrane helix</keyword>
<organism evidence="7 8">
    <name type="scientific">Ogataea haglerorum</name>
    <dbReference type="NCBI Taxonomy" id="1937702"/>
    <lineage>
        <taxon>Eukaryota</taxon>
        <taxon>Fungi</taxon>
        <taxon>Dikarya</taxon>
        <taxon>Ascomycota</taxon>
        <taxon>Saccharomycotina</taxon>
        <taxon>Pichiomycetes</taxon>
        <taxon>Pichiales</taxon>
        <taxon>Pichiaceae</taxon>
        <taxon>Ogataea</taxon>
    </lineage>
</organism>
<protein>
    <submittedName>
        <fullName evidence="7">Uncharacterized protein</fullName>
    </submittedName>
</protein>
<dbReference type="EMBL" id="JAHLUH010000006">
    <property type="protein sequence ID" value="KAG7727640.1"/>
    <property type="molecule type" value="Genomic_DNA"/>
</dbReference>
<feature type="transmembrane region" description="Helical" evidence="6">
    <location>
        <begin position="69"/>
        <end position="88"/>
    </location>
</feature>
<gene>
    <name evidence="7" type="ORF">KL933_002574</name>
</gene>
<evidence type="ECO:0000256" key="2">
    <source>
        <dbReference type="ARBA" id="ARBA00008974"/>
    </source>
</evidence>
<dbReference type="InterPro" id="IPR045225">
    <property type="entry name" value="Uracil/uridine/allantoin_perm"/>
</dbReference>
<comment type="caution">
    <text evidence="7">The sequence shown here is derived from an EMBL/GenBank/DDBJ whole genome shotgun (WGS) entry which is preliminary data.</text>
</comment>
<keyword evidence="5 6" id="KW-0472">Membrane</keyword>
<evidence type="ECO:0000313" key="8">
    <source>
        <dbReference type="Proteomes" id="UP000738402"/>
    </source>
</evidence>
<dbReference type="Proteomes" id="UP000738402">
    <property type="component" value="Unassembled WGS sequence"/>
</dbReference>
<dbReference type="GO" id="GO:0005886">
    <property type="term" value="C:plasma membrane"/>
    <property type="evidence" value="ECO:0007669"/>
    <property type="project" value="TreeGrafter"/>
</dbReference>
<dbReference type="AlphaFoldDB" id="A0AAN6I1F0"/>
<reference evidence="7" key="1">
    <citation type="journal article" date="2021" name="G3 (Bethesda)">
        <title>Genomic diversity, chromosomal rearrangements, and interspecies hybridization in the ogataea polymorpha species complex.</title>
        <authorList>
            <person name="Hanson S.J."/>
            <person name="Cinneide E.O."/>
            <person name="Salzberg L.I."/>
            <person name="Wolfe K.H."/>
            <person name="McGowan J."/>
            <person name="Fitzpatrick D.A."/>
            <person name="Matlin K."/>
        </authorList>
    </citation>
    <scope>NUCLEOTIDE SEQUENCE</scope>
    <source>
        <strain evidence="7">83-405-1</strain>
    </source>
</reference>
<evidence type="ECO:0000313" key="7">
    <source>
        <dbReference type="EMBL" id="KAG7727640.1"/>
    </source>
</evidence>
<dbReference type="InterPro" id="IPR001248">
    <property type="entry name" value="Pur-cyt_permease"/>
</dbReference>
<evidence type="ECO:0000256" key="6">
    <source>
        <dbReference type="SAM" id="Phobius"/>
    </source>
</evidence>
<proteinExistence type="inferred from homology"/>
<dbReference type="PANTHER" id="PTHR30618">
    <property type="entry name" value="NCS1 FAMILY PURINE/PYRIMIDINE TRANSPORTER"/>
    <property type="match status" value="1"/>
</dbReference>
<dbReference type="Pfam" id="PF02133">
    <property type="entry name" value="Transp_cyt_pur"/>
    <property type="match status" value="2"/>
</dbReference>
<comment type="subcellular location">
    <subcellularLocation>
        <location evidence="1">Membrane</location>
        <topology evidence="1">Multi-pass membrane protein</topology>
    </subcellularLocation>
</comment>
<name>A0AAN6I1F0_9ASCO</name>
<feature type="transmembrane region" description="Helical" evidence="6">
    <location>
        <begin position="124"/>
        <end position="147"/>
    </location>
</feature>
<feature type="transmembrane region" description="Helical" evidence="6">
    <location>
        <begin position="245"/>
        <end position="266"/>
    </location>
</feature>
<evidence type="ECO:0000256" key="1">
    <source>
        <dbReference type="ARBA" id="ARBA00004141"/>
    </source>
</evidence>
<dbReference type="PANTHER" id="PTHR30618:SF1">
    <property type="entry name" value="URIDINE PERMEASE"/>
    <property type="match status" value="1"/>
</dbReference>
<dbReference type="GO" id="GO:0015205">
    <property type="term" value="F:nucleobase transmembrane transporter activity"/>
    <property type="evidence" value="ECO:0007669"/>
    <property type="project" value="TreeGrafter"/>
</dbReference>